<dbReference type="EMBL" id="WHWC01000006">
    <property type="protein sequence ID" value="KAG8380432.1"/>
    <property type="molecule type" value="Genomic_DNA"/>
</dbReference>
<comment type="caution">
    <text evidence="2">The sequence shown here is derived from an EMBL/GenBank/DDBJ whole genome shotgun (WGS) entry which is preliminary data.</text>
</comment>
<evidence type="ECO:0000313" key="2">
    <source>
        <dbReference type="EMBL" id="KAG8380432.1"/>
    </source>
</evidence>
<dbReference type="InterPro" id="IPR026960">
    <property type="entry name" value="RVT-Znf"/>
</dbReference>
<protein>
    <recommendedName>
        <fullName evidence="1">Reverse transcriptase zinc-binding domain-containing protein</fullName>
    </recommendedName>
</protein>
<dbReference type="AlphaFoldDB" id="A0AAV6XK92"/>
<sequence>MQDTLIWHYSPKGVFSVKSAYHVACTLRNVDAPSRSHNPSDNWNFIWRANLPHKIRVFIWRVCRGILPTLSNLIRRRCNVETICPCCSMHEESDSHILLHCDLARQIWSLSNILWVIIADWSDSAHEWIRKVLAKVTEEEGKLFLTLCWAIWSACNKMLWETNQPNPLSIVLGCLAWLMRFVPHIYDPETAEAMATQEAIDLARRHGWDHIVVEVFYVSEVRRTDNYVAHSLARSATVSQEGSVDPPMFLFPVLLSNITSDDC</sequence>
<dbReference type="Pfam" id="PF13966">
    <property type="entry name" value="zf-RVT"/>
    <property type="match status" value="1"/>
</dbReference>
<dbReference type="Proteomes" id="UP000826271">
    <property type="component" value="Unassembled WGS sequence"/>
</dbReference>
<proteinExistence type="predicted"/>
<gene>
    <name evidence="2" type="ORF">BUALT_Bualt06G0014700</name>
</gene>
<evidence type="ECO:0000259" key="1">
    <source>
        <dbReference type="Pfam" id="PF13966"/>
    </source>
</evidence>
<feature type="domain" description="Reverse transcriptase zinc-binding" evidence="1">
    <location>
        <begin position="15"/>
        <end position="108"/>
    </location>
</feature>
<organism evidence="2 3">
    <name type="scientific">Buddleja alternifolia</name>
    <dbReference type="NCBI Taxonomy" id="168488"/>
    <lineage>
        <taxon>Eukaryota</taxon>
        <taxon>Viridiplantae</taxon>
        <taxon>Streptophyta</taxon>
        <taxon>Embryophyta</taxon>
        <taxon>Tracheophyta</taxon>
        <taxon>Spermatophyta</taxon>
        <taxon>Magnoliopsida</taxon>
        <taxon>eudicotyledons</taxon>
        <taxon>Gunneridae</taxon>
        <taxon>Pentapetalae</taxon>
        <taxon>asterids</taxon>
        <taxon>lamiids</taxon>
        <taxon>Lamiales</taxon>
        <taxon>Scrophulariaceae</taxon>
        <taxon>Buddlejeae</taxon>
        <taxon>Buddleja</taxon>
    </lineage>
</organism>
<reference evidence="2" key="1">
    <citation type="submission" date="2019-10" db="EMBL/GenBank/DDBJ databases">
        <authorList>
            <person name="Zhang R."/>
            <person name="Pan Y."/>
            <person name="Wang J."/>
            <person name="Ma R."/>
            <person name="Yu S."/>
        </authorList>
    </citation>
    <scope>NUCLEOTIDE SEQUENCE</scope>
    <source>
        <strain evidence="2">LA-IB0</strain>
        <tissue evidence="2">Leaf</tissue>
    </source>
</reference>
<accession>A0AAV6XK92</accession>
<keyword evidence="3" id="KW-1185">Reference proteome</keyword>
<evidence type="ECO:0000313" key="3">
    <source>
        <dbReference type="Proteomes" id="UP000826271"/>
    </source>
</evidence>
<name>A0AAV6XK92_9LAMI</name>